<proteinExistence type="predicted"/>
<keyword evidence="4" id="KW-0067">ATP-binding</keyword>
<dbReference type="AlphaFoldDB" id="A0AA48L0Y8"/>
<dbReference type="Pfam" id="PF00288">
    <property type="entry name" value="GHMP_kinases_N"/>
    <property type="match status" value="1"/>
</dbReference>
<protein>
    <recommendedName>
        <fullName evidence="5">4-(cytidine 5'-diphospho)-2-C-methyl-D-erythritol kinase</fullName>
        <ecNumber evidence="5">2.7.1.148</ecNumber>
    </recommendedName>
</protein>
<organism evidence="7">
    <name type="scientific">Candidatus Improbicoccus pseudotrichonymphae</name>
    <dbReference type="NCBI Taxonomy" id="3033792"/>
    <lineage>
        <taxon>Bacteria</taxon>
        <taxon>Bacillati</taxon>
        <taxon>Bacillota</taxon>
        <taxon>Clostridia</taxon>
        <taxon>Candidatus Improbicoccus</taxon>
    </lineage>
</organism>
<dbReference type="Gene3D" id="3.30.230.10">
    <property type="match status" value="1"/>
</dbReference>
<reference evidence="7" key="1">
    <citation type="journal article" date="2023" name="ISME J.">
        <title>Emergence of putative energy parasites within Clostridia revealed by genome analysis of a novel endosymbiotic clade.</title>
        <authorList>
            <person name="Takahashi K."/>
            <person name="Kuwahara H."/>
            <person name="Horikawa Y."/>
            <person name="Izawa K."/>
            <person name="Kato D."/>
            <person name="Inagaki T."/>
            <person name="Yuki M."/>
            <person name="Ohkuma M."/>
            <person name="Hongoh Y."/>
        </authorList>
    </citation>
    <scope>NUCLEOTIDE SEQUENCE</scope>
    <source>
        <strain evidence="7">CfP3-15</strain>
    </source>
</reference>
<feature type="domain" description="GHMP kinase N-terminal" evidence="6">
    <location>
        <begin position="53"/>
        <end position="120"/>
    </location>
</feature>
<keyword evidence="2" id="KW-0547">Nucleotide-binding</keyword>
<dbReference type="InterPro" id="IPR014721">
    <property type="entry name" value="Ribsml_uS5_D2-typ_fold_subgr"/>
</dbReference>
<gene>
    <name evidence="7" type="ORF">CfP315_0560</name>
</gene>
<dbReference type="NCBIfam" id="TIGR00154">
    <property type="entry name" value="ispE"/>
    <property type="match status" value="1"/>
</dbReference>
<evidence type="ECO:0000256" key="3">
    <source>
        <dbReference type="ARBA" id="ARBA00022777"/>
    </source>
</evidence>
<dbReference type="EMBL" id="AP027924">
    <property type="protein sequence ID" value="BED91995.1"/>
    <property type="molecule type" value="Genomic_DNA"/>
</dbReference>
<keyword evidence="3 7" id="KW-0418">Kinase</keyword>
<dbReference type="Proteomes" id="UP001337580">
    <property type="component" value="Chromosome"/>
</dbReference>
<dbReference type="EC" id="2.7.1.148" evidence="5"/>
<sequence>MIVQTVDLCDYISIRPSGKFGINVVCDKKIESLFENCAYIAAKTFFDFIKKNKNIEKNIGVNIEIEKNIPINSGLGGGSADAAAVIFALNKIFNCNLELCQLVDLAFKIGSDVPLFLTGGTMRIRGCGNKIEKIKPIKNCNILIVKPNFDISTKKAYEIYDDKILDSEKRNNEEDSRMSSLLNSIEIGENDEIFKSTFNDFEKVMSQEDTSYRLTGSGSAMFRMFSNEFQAKNNYERMKDLNKEVFLCKPINYGVEIIEDSWN</sequence>
<dbReference type="PANTHER" id="PTHR43527">
    <property type="entry name" value="4-DIPHOSPHOCYTIDYL-2-C-METHYL-D-ERYTHRITOL KINASE, CHLOROPLASTIC"/>
    <property type="match status" value="1"/>
</dbReference>
<evidence type="ECO:0000313" key="7">
    <source>
        <dbReference type="EMBL" id="BED91995.1"/>
    </source>
</evidence>
<dbReference type="PANTHER" id="PTHR43527:SF2">
    <property type="entry name" value="4-DIPHOSPHOCYTIDYL-2-C-METHYL-D-ERYTHRITOL KINASE, CHLOROPLASTIC"/>
    <property type="match status" value="1"/>
</dbReference>
<dbReference type="InterPro" id="IPR020568">
    <property type="entry name" value="Ribosomal_Su5_D2-typ_SF"/>
</dbReference>
<dbReference type="InterPro" id="IPR004424">
    <property type="entry name" value="IspE"/>
</dbReference>
<evidence type="ECO:0000256" key="1">
    <source>
        <dbReference type="ARBA" id="ARBA00022679"/>
    </source>
</evidence>
<evidence type="ECO:0000256" key="2">
    <source>
        <dbReference type="ARBA" id="ARBA00022741"/>
    </source>
</evidence>
<dbReference type="Gene3D" id="3.30.70.890">
    <property type="entry name" value="GHMP kinase, C-terminal domain"/>
    <property type="match status" value="1"/>
</dbReference>
<evidence type="ECO:0000256" key="5">
    <source>
        <dbReference type="NCBIfam" id="TIGR00154"/>
    </source>
</evidence>
<dbReference type="GO" id="GO:0005524">
    <property type="term" value="F:ATP binding"/>
    <property type="evidence" value="ECO:0007669"/>
    <property type="project" value="UniProtKB-KW"/>
</dbReference>
<dbReference type="GO" id="GO:0050515">
    <property type="term" value="F:4-(cytidine 5'-diphospho)-2-C-methyl-D-erythritol kinase activity"/>
    <property type="evidence" value="ECO:0007669"/>
    <property type="project" value="UniProtKB-UniRule"/>
</dbReference>
<dbReference type="SUPFAM" id="SSF54211">
    <property type="entry name" value="Ribosomal protein S5 domain 2-like"/>
    <property type="match status" value="1"/>
</dbReference>
<accession>A0AA48L0Y8</accession>
<name>A0AA48L0Y8_9FIRM</name>
<evidence type="ECO:0000256" key="4">
    <source>
        <dbReference type="ARBA" id="ARBA00022840"/>
    </source>
</evidence>
<dbReference type="GO" id="GO:0016114">
    <property type="term" value="P:terpenoid biosynthetic process"/>
    <property type="evidence" value="ECO:0007669"/>
    <property type="project" value="UniProtKB-UniRule"/>
</dbReference>
<dbReference type="PIRSF" id="PIRSF010376">
    <property type="entry name" value="IspE"/>
    <property type="match status" value="1"/>
</dbReference>
<dbReference type="InterPro" id="IPR006204">
    <property type="entry name" value="GHMP_kinase_N_dom"/>
</dbReference>
<dbReference type="SUPFAM" id="SSF55060">
    <property type="entry name" value="GHMP Kinase, C-terminal domain"/>
    <property type="match status" value="1"/>
</dbReference>
<evidence type="ECO:0000259" key="6">
    <source>
        <dbReference type="Pfam" id="PF00288"/>
    </source>
</evidence>
<dbReference type="KEGG" id="ips:CfP315_0560"/>
<dbReference type="InterPro" id="IPR036554">
    <property type="entry name" value="GHMP_kinase_C_sf"/>
</dbReference>
<keyword evidence="1" id="KW-0808">Transferase</keyword>